<keyword evidence="3" id="KW-0012">Acyltransferase</keyword>
<evidence type="ECO:0000256" key="2">
    <source>
        <dbReference type="ARBA" id="ARBA00022679"/>
    </source>
</evidence>
<evidence type="ECO:0000256" key="1">
    <source>
        <dbReference type="ARBA" id="ARBA00010982"/>
    </source>
</evidence>
<organism evidence="5">
    <name type="scientific">marine metagenome</name>
    <dbReference type="NCBI Taxonomy" id="408172"/>
    <lineage>
        <taxon>unclassified sequences</taxon>
        <taxon>metagenomes</taxon>
        <taxon>ecological metagenomes</taxon>
    </lineage>
</organism>
<feature type="non-terminal residue" evidence="5">
    <location>
        <position position="1"/>
    </location>
</feature>
<dbReference type="AlphaFoldDB" id="A0A383B9X6"/>
<comment type="similarity">
    <text evidence="1">Belongs to the thiolase-like superfamily. Thiolase family.</text>
</comment>
<sequence length="247" mass="26140">IKSALGRAGVAPEAISEFVMGCVLAGGQGQAPARQAAIGAGIPTDVGATTVNKMCGSGMKATMFGYDMILAGSAEITVTGGLESMSNTPYLLPKVRKGLRMGHSQVQDHMFTDGLEDAYDKGQLMGVFAENTAEKYQFPREAQDDFAIRSLRRGKLANEDGSFDAEMAPVTIRSRKGETVVSQDEQPFKADIDKIPNLKPAFRKGGTVTPANSSSISDGASALILMRRSEAERRGLTPLANIVAHAT</sequence>
<dbReference type="PANTHER" id="PTHR18919">
    <property type="entry name" value="ACETYL-COA C-ACYLTRANSFERASE"/>
    <property type="match status" value="1"/>
</dbReference>
<evidence type="ECO:0000313" key="5">
    <source>
        <dbReference type="EMBL" id="SVE16225.1"/>
    </source>
</evidence>
<accession>A0A383B9X6</accession>
<feature type="non-terminal residue" evidence="5">
    <location>
        <position position="247"/>
    </location>
</feature>
<dbReference type="EMBL" id="UINC01198320">
    <property type="protein sequence ID" value="SVE16225.1"/>
    <property type="molecule type" value="Genomic_DNA"/>
</dbReference>
<dbReference type="InterPro" id="IPR002155">
    <property type="entry name" value="Thiolase"/>
</dbReference>
<dbReference type="GO" id="GO:0016747">
    <property type="term" value="F:acyltransferase activity, transferring groups other than amino-acyl groups"/>
    <property type="evidence" value="ECO:0007669"/>
    <property type="project" value="InterPro"/>
</dbReference>
<dbReference type="Pfam" id="PF00108">
    <property type="entry name" value="Thiolase_N"/>
    <property type="match status" value="1"/>
</dbReference>
<feature type="domain" description="Thiolase N-terminal" evidence="4">
    <location>
        <begin position="1"/>
        <end position="229"/>
    </location>
</feature>
<name>A0A383B9X6_9ZZZZ</name>
<dbReference type="PANTHER" id="PTHR18919:SF138">
    <property type="entry name" value="ACETYL-COA C-ACETYLTRANSFERASE"/>
    <property type="match status" value="1"/>
</dbReference>
<reference evidence="5" key="1">
    <citation type="submission" date="2018-05" db="EMBL/GenBank/DDBJ databases">
        <authorList>
            <person name="Lanie J.A."/>
            <person name="Ng W.-L."/>
            <person name="Kazmierczak K.M."/>
            <person name="Andrzejewski T.M."/>
            <person name="Davidsen T.M."/>
            <person name="Wayne K.J."/>
            <person name="Tettelin H."/>
            <person name="Glass J.I."/>
            <person name="Rusch D."/>
            <person name="Podicherti R."/>
            <person name="Tsui H.-C.T."/>
            <person name="Winkler M.E."/>
        </authorList>
    </citation>
    <scope>NUCLEOTIDE SEQUENCE</scope>
</reference>
<proteinExistence type="inferred from homology"/>
<dbReference type="InterPro" id="IPR016039">
    <property type="entry name" value="Thiolase-like"/>
</dbReference>
<protein>
    <recommendedName>
        <fullName evidence="4">Thiolase N-terminal domain-containing protein</fullName>
    </recommendedName>
</protein>
<keyword evidence="2" id="KW-0808">Transferase</keyword>
<evidence type="ECO:0000259" key="4">
    <source>
        <dbReference type="Pfam" id="PF00108"/>
    </source>
</evidence>
<dbReference type="SUPFAM" id="SSF53901">
    <property type="entry name" value="Thiolase-like"/>
    <property type="match status" value="1"/>
</dbReference>
<gene>
    <name evidence="5" type="ORF">METZ01_LOCUS469079</name>
</gene>
<dbReference type="Gene3D" id="3.40.47.10">
    <property type="match status" value="1"/>
</dbReference>
<dbReference type="CDD" id="cd00751">
    <property type="entry name" value="thiolase"/>
    <property type="match status" value="1"/>
</dbReference>
<dbReference type="InterPro" id="IPR020616">
    <property type="entry name" value="Thiolase_N"/>
</dbReference>
<evidence type="ECO:0000256" key="3">
    <source>
        <dbReference type="ARBA" id="ARBA00023315"/>
    </source>
</evidence>